<accession>A0A4V3WL37</accession>
<dbReference type="Proteomes" id="UP000306102">
    <property type="component" value="Unassembled WGS sequence"/>
</dbReference>
<comment type="caution">
    <text evidence="1">The sequence shown here is derived from an EMBL/GenBank/DDBJ whole genome shotgun (WGS) entry which is preliminary data.</text>
</comment>
<evidence type="ECO:0000313" key="1">
    <source>
        <dbReference type="EMBL" id="THG03227.1"/>
    </source>
</evidence>
<reference evidence="1 2" key="1">
    <citation type="journal article" date="2018" name="Proc. Natl. Acad. Sci. U.S.A.">
        <title>Draft genome sequence of Camellia sinensis var. sinensis provides insights into the evolution of the tea genome and tea quality.</title>
        <authorList>
            <person name="Wei C."/>
            <person name="Yang H."/>
            <person name="Wang S."/>
            <person name="Zhao J."/>
            <person name="Liu C."/>
            <person name="Gao L."/>
            <person name="Xia E."/>
            <person name="Lu Y."/>
            <person name="Tai Y."/>
            <person name="She G."/>
            <person name="Sun J."/>
            <person name="Cao H."/>
            <person name="Tong W."/>
            <person name="Gao Q."/>
            <person name="Li Y."/>
            <person name="Deng W."/>
            <person name="Jiang X."/>
            <person name="Wang W."/>
            <person name="Chen Q."/>
            <person name="Zhang S."/>
            <person name="Li H."/>
            <person name="Wu J."/>
            <person name="Wang P."/>
            <person name="Li P."/>
            <person name="Shi C."/>
            <person name="Zheng F."/>
            <person name="Jian J."/>
            <person name="Huang B."/>
            <person name="Shan D."/>
            <person name="Shi M."/>
            <person name="Fang C."/>
            <person name="Yue Y."/>
            <person name="Li F."/>
            <person name="Li D."/>
            <person name="Wei S."/>
            <person name="Han B."/>
            <person name="Jiang C."/>
            <person name="Yin Y."/>
            <person name="Xia T."/>
            <person name="Zhang Z."/>
            <person name="Bennetzen J.L."/>
            <person name="Zhao S."/>
            <person name="Wan X."/>
        </authorList>
    </citation>
    <scope>NUCLEOTIDE SEQUENCE [LARGE SCALE GENOMIC DNA]</scope>
    <source>
        <strain evidence="2">cv. Shuchazao</strain>
        <tissue evidence="1">Leaf</tissue>
    </source>
</reference>
<sequence length="130" mass="15030">MADTNSNSPPLTPVSFHPLRHRLLPPHHQIWFPMESTTVSTLRRSSSALIRSVHLTRATRPTASCPAPPPYLPRSHLWLPNVSRRHLPFQLQRTLAGDSRSRYHRRPLPSHSLLSSRCHAYSRYYYLSSF</sequence>
<keyword evidence="2" id="KW-1185">Reference proteome</keyword>
<dbReference type="EMBL" id="SDRB02011012">
    <property type="protein sequence ID" value="THG03227.1"/>
    <property type="molecule type" value="Genomic_DNA"/>
</dbReference>
<dbReference type="AlphaFoldDB" id="A0A4V3WL37"/>
<evidence type="ECO:0000313" key="2">
    <source>
        <dbReference type="Proteomes" id="UP000306102"/>
    </source>
</evidence>
<protein>
    <submittedName>
        <fullName evidence="1">Uncharacterized protein</fullName>
    </submittedName>
</protein>
<gene>
    <name evidence="1" type="ORF">TEA_024895</name>
</gene>
<name>A0A4V3WL37_CAMSN</name>
<organism evidence="1 2">
    <name type="scientific">Camellia sinensis var. sinensis</name>
    <name type="common">China tea</name>
    <dbReference type="NCBI Taxonomy" id="542762"/>
    <lineage>
        <taxon>Eukaryota</taxon>
        <taxon>Viridiplantae</taxon>
        <taxon>Streptophyta</taxon>
        <taxon>Embryophyta</taxon>
        <taxon>Tracheophyta</taxon>
        <taxon>Spermatophyta</taxon>
        <taxon>Magnoliopsida</taxon>
        <taxon>eudicotyledons</taxon>
        <taxon>Gunneridae</taxon>
        <taxon>Pentapetalae</taxon>
        <taxon>asterids</taxon>
        <taxon>Ericales</taxon>
        <taxon>Theaceae</taxon>
        <taxon>Camellia</taxon>
    </lineage>
</organism>
<proteinExistence type="predicted"/>